<evidence type="ECO:0000313" key="2">
    <source>
        <dbReference type="EMBL" id="CAI9284810.1"/>
    </source>
</evidence>
<dbReference type="AlphaFoldDB" id="A0AA35Z2Q3"/>
<evidence type="ECO:0000313" key="3">
    <source>
        <dbReference type="Proteomes" id="UP001177003"/>
    </source>
</evidence>
<protein>
    <submittedName>
        <fullName evidence="2">Uncharacterized protein</fullName>
    </submittedName>
</protein>
<evidence type="ECO:0000256" key="1">
    <source>
        <dbReference type="SAM" id="MobiDB-lite"/>
    </source>
</evidence>
<name>A0AA35Z2Q3_LACSI</name>
<dbReference type="Proteomes" id="UP001177003">
    <property type="component" value="Chromosome 5"/>
</dbReference>
<feature type="region of interest" description="Disordered" evidence="1">
    <location>
        <begin position="1"/>
        <end position="120"/>
    </location>
</feature>
<organism evidence="2 3">
    <name type="scientific">Lactuca saligna</name>
    <name type="common">Willowleaf lettuce</name>
    <dbReference type="NCBI Taxonomy" id="75948"/>
    <lineage>
        <taxon>Eukaryota</taxon>
        <taxon>Viridiplantae</taxon>
        <taxon>Streptophyta</taxon>
        <taxon>Embryophyta</taxon>
        <taxon>Tracheophyta</taxon>
        <taxon>Spermatophyta</taxon>
        <taxon>Magnoliopsida</taxon>
        <taxon>eudicotyledons</taxon>
        <taxon>Gunneridae</taxon>
        <taxon>Pentapetalae</taxon>
        <taxon>asterids</taxon>
        <taxon>campanulids</taxon>
        <taxon>Asterales</taxon>
        <taxon>Asteraceae</taxon>
        <taxon>Cichorioideae</taxon>
        <taxon>Cichorieae</taxon>
        <taxon>Lactucinae</taxon>
        <taxon>Lactuca</taxon>
    </lineage>
</organism>
<dbReference type="EMBL" id="OX465081">
    <property type="protein sequence ID" value="CAI9284810.1"/>
    <property type="molecule type" value="Genomic_DNA"/>
</dbReference>
<accession>A0AA35Z2Q3</accession>
<proteinExistence type="predicted"/>
<sequence length="301" mass="32647">MEANRKLNPIGPRQLGSEMKGTLQAVEKPSKCGKKKEEKPADLGMDASSKVDRLMKGDKGGSKKRKSEKGGSSAHPKKIKKMERRSTSVDDEEEAHLEDSPRGDTPPRSPTPTNDLHTKTLPLLLPTAITKEPSEQPPSPTAGKTKRLKGLRTRLWRCCCLVPPPPSFPGGIDFCIAINRNRAKDPLLLPFVATIVAPLPSMVDSHRHLPLLVVDAAVLVAIMFQPRLLVVANAALMSLRLLLSVPRDDHACISQGCECVAASSSSEVWSFGLARNQERAPPPPATIRCVGYMVLRLGVVS</sequence>
<reference evidence="2" key="1">
    <citation type="submission" date="2023-04" db="EMBL/GenBank/DDBJ databases">
        <authorList>
            <person name="Vijverberg K."/>
            <person name="Xiong W."/>
            <person name="Schranz E."/>
        </authorList>
    </citation>
    <scope>NUCLEOTIDE SEQUENCE</scope>
</reference>
<gene>
    <name evidence="2" type="ORF">LSALG_LOCUS24315</name>
</gene>
<keyword evidence="3" id="KW-1185">Reference proteome</keyword>
<feature type="compositionally biased region" description="Basic and acidic residues" evidence="1">
    <location>
        <begin position="49"/>
        <end position="61"/>
    </location>
</feature>